<dbReference type="AlphaFoldDB" id="A0A397J9F8"/>
<keyword evidence="3" id="KW-1185">Reference proteome</keyword>
<sequence length="153" mass="17434">MRVKKGVRAARIRLQNNGRGPRGKFISQNELSESNYLKANNGTETNSGSNYNTEDNTKDDDIEDDDTENNDTENNDTEGNNILIKNLPSFKLYWTPKKRNYTGNSRATKYRKYGPTGLYTKAAKNTRPITNYFISSEVYDNNDELPKTAPDVH</sequence>
<dbReference type="Proteomes" id="UP000266861">
    <property type="component" value="Unassembled WGS sequence"/>
</dbReference>
<feature type="region of interest" description="Disordered" evidence="1">
    <location>
        <begin position="1"/>
        <end position="82"/>
    </location>
</feature>
<dbReference type="OrthoDB" id="2448629at2759"/>
<evidence type="ECO:0000313" key="2">
    <source>
        <dbReference type="EMBL" id="RHZ82616.1"/>
    </source>
</evidence>
<reference evidence="2 3" key="1">
    <citation type="submission" date="2018-08" db="EMBL/GenBank/DDBJ databases">
        <title>Genome and evolution of the arbuscular mycorrhizal fungus Diversispora epigaea (formerly Glomus versiforme) and its bacterial endosymbionts.</title>
        <authorList>
            <person name="Sun X."/>
            <person name="Fei Z."/>
            <person name="Harrison M."/>
        </authorList>
    </citation>
    <scope>NUCLEOTIDE SEQUENCE [LARGE SCALE GENOMIC DNA]</scope>
    <source>
        <strain evidence="2 3">IT104</strain>
    </source>
</reference>
<accession>A0A397J9F8</accession>
<feature type="compositionally biased region" description="Acidic residues" evidence="1">
    <location>
        <begin position="57"/>
        <end position="76"/>
    </location>
</feature>
<evidence type="ECO:0000313" key="3">
    <source>
        <dbReference type="Proteomes" id="UP000266861"/>
    </source>
</evidence>
<organism evidence="2 3">
    <name type="scientific">Diversispora epigaea</name>
    <dbReference type="NCBI Taxonomy" id="1348612"/>
    <lineage>
        <taxon>Eukaryota</taxon>
        <taxon>Fungi</taxon>
        <taxon>Fungi incertae sedis</taxon>
        <taxon>Mucoromycota</taxon>
        <taxon>Glomeromycotina</taxon>
        <taxon>Glomeromycetes</taxon>
        <taxon>Diversisporales</taxon>
        <taxon>Diversisporaceae</taxon>
        <taxon>Diversispora</taxon>
    </lineage>
</organism>
<feature type="compositionally biased region" description="Basic residues" evidence="1">
    <location>
        <begin position="1"/>
        <end position="11"/>
    </location>
</feature>
<proteinExistence type="predicted"/>
<protein>
    <submittedName>
        <fullName evidence="2">Uncharacterized protein</fullName>
    </submittedName>
</protein>
<feature type="compositionally biased region" description="Polar residues" evidence="1">
    <location>
        <begin position="26"/>
        <end position="51"/>
    </location>
</feature>
<name>A0A397J9F8_9GLOM</name>
<evidence type="ECO:0000256" key="1">
    <source>
        <dbReference type="SAM" id="MobiDB-lite"/>
    </source>
</evidence>
<gene>
    <name evidence="2" type="ORF">Glove_107g8</name>
</gene>
<dbReference type="EMBL" id="PQFF01000100">
    <property type="protein sequence ID" value="RHZ82616.1"/>
    <property type="molecule type" value="Genomic_DNA"/>
</dbReference>
<comment type="caution">
    <text evidence="2">The sequence shown here is derived from an EMBL/GenBank/DDBJ whole genome shotgun (WGS) entry which is preliminary data.</text>
</comment>